<protein>
    <recommendedName>
        <fullName evidence="5 7">Small ribosomal subunit protein uS14</fullName>
    </recommendedName>
</protein>
<comment type="caution">
    <text evidence="11">The sequence shown here is derived from an EMBL/GenBank/DDBJ whole genome shotgun (WGS) entry which is preliminary data.</text>
</comment>
<accession>A0A845S9W0</accession>
<comment type="similarity">
    <text evidence="2 7">Belongs to the universal ribosomal protein uS14 family.</text>
</comment>
<dbReference type="Proteomes" id="UP000699985">
    <property type="component" value="Unassembled WGS sequence"/>
</dbReference>
<evidence type="ECO:0000313" key="11">
    <source>
        <dbReference type="EMBL" id="NCU62521.1"/>
    </source>
</evidence>
<dbReference type="Proteomes" id="UP000572953">
    <property type="component" value="Unassembled WGS sequence"/>
</dbReference>
<dbReference type="PANTHER" id="PTHR19836">
    <property type="entry name" value="30S RIBOSOMAL PROTEIN S14"/>
    <property type="match status" value="1"/>
</dbReference>
<dbReference type="Proteomes" id="UP000747791">
    <property type="component" value="Unassembled WGS sequence"/>
</dbReference>
<dbReference type="EMBL" id="RGMI01000001">
    <property type="protein sequence ID" value="NCU50170.1"/>
    <property type="molecule type" value="Genomic_DNA"/>
</dbReference>
<dbReference type="GO" id="GO:0003735">
    <property type="term" value="F:structural constituent of ribosome"/>
    <property type="evidence" value="ECO:0007669"/>
    <property type="project" value="InterPro"/>
</dbReference>
<dbReference type="HAMAP" id="MF_00537">
    <property type="entry name" value="Ribosomal_uS14_1"/>
    <property type="match status" value="1"/>
</dbReference>
<dbReference type="PANTHER" id="PTHR19836:SF19">
    <property type="entry name" value="SMALL RIBOSOMAL SUBUNIT PROTEIN US14M"/>
    <property type="match status" value="1"/>
</dbReference>
<evidence type="ECO:0000256" key="3">
    <source>
        <dbReference type="ARBA" id="ARBA00022980"/>
    </source>
</evidence>
<dbReference type="EMBL" id="RGET01000010">
    <property type="protein sequence ID" value="NBN87728.1"/>
    <property type="molecule type" value="Genomic_DNA"/>
</dbReference>
<dbReference type="EMBL" id="RGGN01000003">
    <property type="protein sequence ID" value="NCU62521.1"/>
    <property type="molecule type" value="Genomic_DNA"/>
</dbReference>
<evidence type="ECO:0000313" key="10">
    <source>
        <dbReference type="EMBL" id="NCU52764.1"/>
    </source>
</evidence>
<evidence type="ECO:0000313" key="9">
    <source>
        <dbReference type="EMBL" id="NCU50170.1"/>
    </source>
</evidence>
<evidence type="ECO:0000313" key="8">
    <source>
        <dbReference type="EMBL" id="NBN87728.1"/>
    </source>
</evidence>
<evidence type="ECO:0000256" key="4">
    <source>
        <dbReference type="ARBA" id="ARBA00023274"/>
    </source>
</evidence>
<evidence type="ECO:0000256" key="1">
    <source>
        <dbReference type="ARBA" id="ARBA00003686"/>
    </source>
</evidence>
<dbReference type="InterPro" id="IPR001209">
    <property type="entry name" value="Ribosomal_uS14"/>
</dbReference>
<name>A0A845S9W0_9PROT</name>
<dbReference type="NCBIfam" id="NF006477">
    <property type="entry name" value="PRK08881.1"/>
    <property type="match status" value="1"/>
</dbReference>
<keyword evidence="4 7" id="KW-0687">Ribonucleoprotein</keyword>
<evidence type="ECO:0000256" key="7">
    <source>
        <dbReference type="HAMAP-Rule" id="MF_00537"/>
    </source>
</evidence>
<gene>
    <name evidence="7" type="primary">rpsN</name>
    <name evidence="8" type="ORF">EBV32_01365</name>
    <name evidence="11" type="ORF">EBV78_00260</name>
    <name evidence="9" type="ORF">EBX29_00065</name>
    <name evidence="10" type="ORF">EBX74_00400</name>
</gene>
<dbReference type="GO" id="GO:0015935">
    <property type="term" value="C:small ribosomal subunit"/>
    <property type="evidence" value="ECO:0007669"/>
    <property type="project" value="TreeGrafter"/>
</dbReference>
<evidence type="ECO:0000313" key="12">
    <source>
        <dbReference type="Proteomes" id="UP000572953"/>
    </source>
</evidence>
<keyword evidence="3 7" id="KW-0689">Ribosomal protein</keyword>
<dbReference type="GO" id="GO:0005737">
    <property type="term" value="C:cytoplasm"/>
    <property type="evidence" value="ECO:0007669"/>
    <property type="project" value="UniProtKB-ARBA"/>
</dbReference>
<comment type="subunit">
    <text evidence="6 7">Part of the 30S ribosomal subunit. Contacts proteins S3 and S10.</text>
</comment>
<keyword evidence="7" id="KW-0694">RNA-binding</keyword>
<dbReference type="PROSITE" id="PS00527">
    <property type="entry name" value="RIBOSOMAL_S14"/>
    <property type="match status" value="1"/>
</dbReference>
<dbReference type="AlphaFoldDB" id="A0A845S9W0"/>
<dbReference type="InterPro" id="IPR018271">
    <property type="entry name" value="Ribosomal_uS14_CS"/>
</dbReference>
<proteinExistence type="inferred from homology"/>
<dbReference type="SUPFAM" id="SSF57716">
    <property type="entry name" value="Glucocorticoid receptor-like (DNA-binding domain)"/>
    <property type="match status" value="1"/>
</dbReference>
<dbReference type="Gene3D" id="1.10.287.1480">
    <property type="match status" value="1"/>
</dbReference>
<dbReference type="Pfam" id="PF00253">
    <property type="entry name" value="Ribosomal_S14"/>
    <property type="match status" value="1"/>
</dbReference>
<reference evidence="11 12" key="1">
    <citation type="submission" date="2018-10" db="EMBL/GenBank/DDBJ databases">
        <title>Iterative Subtractive Binning of Freshwater Chronoseries Metagenomes Recovers Nearly Complete Genomes from over Four Hundred Novel Species.</title>
        <authorList>
            <person name="Rodriguez-R L.M."/>
            <person name="Tsementzi D."/>
            <person name="Luo C."/>
            <person name="Konstantinidis K.T."/>
        </authorList>
    </citation>
    <scope>NUCLEOTIDE SEQUENCE [LARGE SCALE GENOMIC DNA]</scope>
    <source>
        <strain evidence="11">WB7_2B_003</strain>
        <strain evidence="8">WB7_6_001</strain>
        <strain evidence="9">WB8_1A_003</strain>
        <strain evidence="10">WB8_2A_004</strain>
    </source>
</reference>
<organism evidence="11 12">
    <name type="scientific">Candidatus Fonsibacter lacus</name>
    <dbReference type="NCBI Taxonomy" id="2576439"/>
    <lineage>
        <taxon>Bacteria</taxon>
        <taxon>Pseudomonadati</taxon>
        <taxon>Pseudomonadota</taxon>
        <taxon>Alphaproteobacteria</taxon>
        <taxon>Candidatus Pelagibacterales</taxon>
        <taxon>Candidatus Pelagibacterales incertae sedis</taxon>
        <taxon>Candidatus Fonsibacter</taxon>
    </lineage>
</organism>
<dbReference type="GO" id="GO:0006412">
    <property type="term" value="P:translation"/>
    <property type="evidence" value="ECO:0007669"/>
    <property type="project" value="UniProtKB-UniRule"/>
</dbReference>
<comment type="function">
    <text evidence="1 7">Binds 16S rRNA, required for the assembly of 30S particles and may also be responsible for determining the conformation of the 16S rRNA at the A site.</text>
</comment>
<dbReference type="EMBL" id="RGOB01000004">
    <property type="protein sequence ID" value="NCU52764.1"/>
    <property type="molecule type" value="Genomic_DNA"/>
</dbReference>
<keyword evidence="7" id="KW-0699">rRNA-binding</keyword>
<evidence type="ECO:0000256" key="5">
    <source>
        <dbReference type="ARBA" id="ARBA00035167"/>
    </source>
</evidence>
<dbReference type="InterPro" id="IPR023036">
    <property type="entry name" value="Ribosomal_uS14_bac/plastid"/>
</dbReference>
<dbReference type="GO" id="GO:0019843">
    <property type="term" value="F:rRNA binding"/>
    <property type="evidence" value="ECO:0007669"/>
    <property type="project" value="UniProtKB-UniRule"/>
</dbReference>
<evidence type="ECO:0000256" key="6">
    <source>
        <dbReference type="ARBA" id="ARBA00047110"/>
    </source>
</evidence>
<dbReference type="Proteomes" id="UP000713222">
    <property type="component" value="Unassembled WGS sequence"/>
</dbReference>
<dbReference type="FunFam" id="1.10.287.1480:FF:000001">
    <property type="entry name" value="30S ribosomal protein S14"/>
    <property type="match status" value="1"/>
</dbReference>
<sequence>MAKRSSIERNLKRVKMAKRFENKRLKLKKIIMNKTLPLNERFLASLKLSKVPRNSAKNRVKNRCEITGRSRGYYRKLRMSRIALRKFASSGKIPGMTKASW</sequence>
<evidence type="ECO:0000256" key="2">
    <source>
        <dbReference type="ARBA" id="ARBA00009083"/>
    </source>
</evidence>